<sequence length="267" mass="30466">MSKFWSKTSPKGAVLYLNQFLKNFLRPYGQQDEAPNEHTVYKRIKPASCEWLLRPKVATSELADTIQKSLETLEEHLPLLNTRDPGDPTTQSVKALLKFLCDDEIDNAINEAYQIGSALFSMATHVIVARNLVRNMERFAETFSPVTPTEKTITSLKRMMTSYYTEGITAPDGKKHGSRKRLFAEIDSDQENYLSGSELSEQELVRTPTKPRERQSFGKEQVSNRKVTETKSTNEEENQPEWEKRGKRKKVDGVIMESGSSEKGLLW</sequence>
<comment type="caution">
    <text evidence="2">The sequence shown here is derived from an EMBL/GenBank/DDBJ whole genome shotgun (WGS) entry which is preliminary data.</text>
</comment>
<evidence type="ECO:0000313" key="3">
    <source>
        <dbReference type="Proteomes" id="UP001152795"/>
    </source>
</evidence>
<proteinExistence type="predicted"/>
<protein>
    <submittedName>
        <fullName evidence="2">Uncharacterized protein</fullName>
    </submittedName>
</protein>
<dbReference type="EMBL" id="CACRXK020000565">
    <property type="protein sequence ID" value="CAB3983008.1"/>
    <property type="molecule type" value="Genomic_DNA"/>
</dbReference>
<accession>A0A7D9DF28</accession>
<dbReference type="OrthoDB" id="10432205at2759"/>
<reference evidence="2" key="1">
    <citation type="submission" date="2020-04" db="EMBL/GenBank/DDBJ databases">
        <authorList>
            <person name="Alioto T."/>
            <person name="Alioto T."/>
            <person name="Gomez Garrido J."/>
        </authorList>
    </citation>
    <scope>NUCLEOTIDE SEQUENCE</scope>
    <source>
        <strain evidence="2">A484AB</strain>
    </source>
</reference>
<feature type="region of interest" description="Disordered" evidence="1">
    <location>
        <begin position="194"/>
        <end position="267"/>
    </location>
</feature>
<gene>
    <name evidence="2" type="ORF">PACLA_8A003780</name>
</gene>
<name>A0A7D9DF28_PARCT</name>
<organism evidence="2 3">
    <name type="scientific">Paramuricea clavata</name>
    <name type="common">Red gorgonian</name>
    <name type="synonym">Violescent sea-whip</name>
    <dbReference type="NCBI Taxonomy" id="317549"/>
    <lineage>
        <taxon>Eukaryota</taxon>
        <taxon>Metazoa</taxon>
        <taxon>Cnidaria</taxon>
        <taxon>Anthozoa</taxon>
        <taxon>Octocorallia</taxon>
        <taxon>Malacalcyonacea</taxon>
        <taxon>Plexauridae</taxon>
        <taxon>Paramuricea</taxon>
    </lineage>
</organism>
<evidence type="ECO:0000313" key="2">
    <source>
        <dbReference type="EMBL" id="CAB3983008.1"/>
    </source>
</evidence>
<feature type="compositionally biased region" description="Basic and acidic residues" evidence="1">
    <location>
        <begin position="210"/>
        <end position="234"/>
    </location>
</feature>
<evidence type="ECO:0000256" key="1">
    <source>
        <dbReference type="SAM" id="MobiDB-lite"/>
    </source>
</evidence>
<dbReference type="AlphaFoldDB" id="A0A7D9DF28"/>
<keyword evidence="3" id="KW-1185">Reference proteome</keyword>
<dbReference type="Proteomes" id="UP001152795">
    <property type="component" value="Unassembled WGS sequence"/>
</dbReference>